<dbReference type="Pfam" id="PF01083">
    <property type="entry name" value="Cutinase"/>
    <property type="match status" value="1"/>
</dbReference>
<evidence type="ECO:0000256" key="11">
    <source>
        <dbReference type="PIRSR" id="PIRSR611150-2"/>
    </source>
</evidence>
<feature type="non-terminal residue" evidence="12">
    <location>
        <position position="1"/>
    </location>
</feature>
<feature type="active site" evidence="10">
    <location>
        <position position="134"/>
    </location>
</feature>
<dbReference type="SUPFAM" id="SSF53474">
    <property type="entry name" value="alpha/beta-Hydrolases"/>
    <property type="match status" value="1"/>
</dbReference>
<evidence type="ECO:0000256" key="3">
    <source>
        <dbReference type="ARBA" id="ARBA00013095"/>
    </source>
</evidence>
<feature type="active site" description="Proton donor/acceptor" evidence="10">
    <location>
        <position position="147"/>
    </location>
</feature>
<comment type="subcellular location">
    <subcellularLocation>
        <location evidence="1">Secreted</location>
    </subcellularLocation>
</comment>
<keyword evidence="6" id="KW-0732">Signal</keyword>
<dbReference type="PANTHER" id="PTHR48250:SF3">
    <property type="entry name" value="CUTINASE 1-RELATED"/>
    <property type="match status" value="1"/>
</dbReference>
<dbReference type="Gene3D" id="3.40.50.1820">
    <property type="entry name" value="alpha/beta hydrolase"/>
    <property type="match status" value="1"/>
</dbReference>
<dbReference type="EMBL" id="ML977150">
    <property type="protein sequence ID" value="KAF1988001.1"/>
    <property type="molecule type" value="Genomic_DNA"/>
</dbReference>
<dbReference type="GO" id="GO:0050525">
    <property type="term" value="F:cutinase activity"/>
    <property type="evidence" value="ECO:0007669"/>
    <property type="project" value="UniProtKB-EC"/>
</dbReference>
<feature type="disulfide bond" evidence="11">
    <location>
        <begin position="130"/>
        <end position="137"/>
    </location>
</feature>
<evidence type="ECO:0000313" key="12">
    <source>
        <dbReference type="EMBL" id="KAF1988001.1"/>
    </source>
</evidence>
<dbReference type="Proteomes" id="UP000800041">
    <property type="component" value="Unassembled WGS sequence"/>
</dbReference>
<evidence type="ECO:0000256" key="2">
    <source>
        <dbReference type="ARBA" id="ARBA00007534"/>
    </source>
</evidence>
<gene>
    <name evidence="12" type="ORF">K402DRAFT_302725</name>
</gene>
<dbReference type="EC" id="3.1.1.74" evidence="3"/>
<evidence type="ECO:0000256" key="9">
    <source>
        <dbReference type="ARBA" id="ARBA00034045"/>
    </source>
</evidence>
<evidence type="ECO:0000313" key="13">
    <source>
        <dbReference type="Proteomes" id="UP000800041"/>
    </source>
</evidence>
<evidence type="ECO:0000256" key="1">
    <source>
        <dbReference type="ARBA" id="ARBA00004613"/>
    </source>
</evidence>
<name>A0A6G1H462_9PEZI</name>
<proteinExistence type="inferred from homology"/>
<dbReference type="OrthoDB" id="2975078at2759"/>
<protein>
    <recommendedName>
        <fullName evidence="3">cutinase</fullName>
        <ecNumber evidence="3">3.1.1.74</ecNumber>
    </recommendedName>
</protein>
<feature type="non-terminal residue" evidence="12">
    <location>
        <position position="151"/>
    </location>
</feature>
<dbReference type="InterPro" id="IPR029058">
    <property type="entry name" value="AB_hydrolase_fold"/>
</dbReference>
<keyword evidence="7" id="KW-0378">Hydrolase</keyword>
<evidence type="ECO:0000256" key="8">
    <source>
        <dbReference type="ARBA" id="ARBA00023157"/>
    </source>
</evidence>
<feature type="active site" description="Nucleophile" evidence="10">
    <location>
        <position position="83"/>
    </location>
</feature>
<sequence length="151" mass="15563">CRPYILIYAKGTGEPGAFGISVGPMLRTALAANLRLDVRGVNYDASLAADFCFALPGGKVAQGDLEKAASQCPDAKFILSGYSQGGMVARLAVANTTPAIKARVVGVLTFGDPFNGSTIKGYTGPIQVFCAPTDGVCGGNFNIGAAHRKFT</sequence>
<evidence type="ECO:0000256" key="5">
    <source>
        <dbReference type="ARBA" id="ARBA00022525"/>
    </source>
</evidence>
<reference evidence="12" key="1">
    <citation type="journal article" date="2020" name="Stud. Mycol.">
        <title>101 Dothideomycetes genomes: a test case for predicting lifestyles and emergence of pathogens.</title>
        <authorList>
            <person name="Haridas S."/>
            <person name="Albert R."/>
            <person name="Binder M."/>
            <person name="Bloem J."/>
            <person name="Labutti K."/>
            <person name="Salamov A."/>
            <person name="Andreopoulos B."/>
            <person name="Baker S."/>
            <person name="Barry K."/>
            <person name="Bills G."/>
            <person name="Bluhm B."/>
            <person name="Cannon C."/>
            <person name="Castanera R."/>
            <person name="Culley D."/>
            <person name="Daum C."/>
            <person name="Ezra D."/>
            <person name="Gonzalez J."/>
            <person name="Henrissat B."/>
            <person name="Kuo A."/>
            <person name="Liang C."/>
            <person name="Lipzen A."/>
            <person name="Lutzoni F."/>
            <person name="Magnuson J."/>
            <person name="Mondo S."/>
            <person name="Nolan M."/>
            <person name="Ohm R."/>
            <person name="Pangilinan J."/>
            <person name="Park H.-J."/>
            <person name="Ramirez L."/>
            <person name="Alfaro M."/>
            <person name="Sun H."/>
            <person name="Tritt A."/>
            <person name="Yoshinaga Y."/>
            <person name="Zwiers L.-H."/>
            <person name="Turgeon B."/>
            <person name="Goodwin S."/>
            <person name="Spatafora J."/>
            <person name="Crous P."/>
            <person name="Grigoriev I."/>
        </authorList>
    </citation>
    <scope>NUCLEOTIDE SEQUENCE</scope>
    <source>
        <strain evidence="12">CBS 113979</strain>
    </source>
</reference>
<evidence type="ECO:0000256" key="4">
    <source>
        <dbReference type="ARBA" id="ARBA00022487"/>
    </source>
</evidence>
<evidence type="ECO:0000256" key="10">
    <source>
        <dbReference type="PIRSR" id="PIRSR611150-1"/>
    </source>
</evidence>
<evidence type="ECO:0000256" key="7">
    <source>
        <dbReference type="ARBA" id="ARBA00022801"/>
    </source>
</evidence>
<dbReference type="InterPro" id="IPR000675">
    <property type="entry name" value="Cutinase/axe"/>
</dbReference>
<organism evidence="12 13">
    <name type="scientific">Aulographum hederae CBS 113979</name>
    <dbReference type="NCBI Taxonomy" id="1176131"/>
    <lineage>
        <taxon>Eukaryota</taxon>
        <taxon>Fungi</taxon>
        <taxon>Dikarya</taxon>
        <taxon>Ascomycota</taxon>
        <taxon>Pezizomycotina</taxon>
        <taxon>Dothideomycetes</taxon>
        <taxon>Pleosporomycetidae</taxon>
        <taxon>Aulographales</taxon>
        <taxon>Aulographaceae</taxon>
    </lineage>
</organism>
<keyword evidence="8 11" id="KW-1015">Disulfide bond</keyword>
<dbReference type="GO" id="GO:0005576">
    <property type="term" value="C:extracellular region"/>
    <property type="evidence" value="ECO:0007669"/>
    <property type="project" value="UniProtKB-SubCell"/>
</dbReference>
<feature type="disulfide bond" evidence="11">
    <location>
        <begin position="1"/>
        <end position="72"/>
    </location>
</feature>
<keyword evidence="4" id="KW-0719">Serine esterase</keyword>
<evidence type="ECO:0000256" key="6">
    <source>
        <dbReference type="ARBA" id="ARBA00022729"/>
    </source>
</evidence>
<accession>A0A6G1H462</accession>
<dbReference type="AlphaFoldDB" id="A0A6G1H462"/>
<dbReference type="SMART" id="SM01110">
    <property type="entry name" value="Cutinase"/>
    <property type="match status" value="1"/>
</dbReference>
<dbReference type="InterPro" id="IPR011150">
    <property type="entry name" value="Cutinase_monf"/>
</dbReference>
<comment type="similarity">
    <text evidence="2">Belongs to the cutinase family.</text>
</comment>
<comment type="catalytic activity">
    <reaction evidence="9">
        <text>cutin + H2O = cutin monomers.</text>
        <dbReference type="EC" id="3.1.1.74"/>
    </reaction>
</comment>
<keyword evidence="13" id="KW-1185">Reference proteome</keyword>
<keyword evidence="5" id="KW-0964">Secreted</keyword>
<dbReference type="PANTHER" id="PTHR48250">
    <property type="entry name" value="CUTINASE 2-RELATED"/>
    <property type="match status" value="1"/>
</dbReference>
<dbReference type="GO" id="GO:0016052">
    <property type="term" value="P:carbohydrate catabolic process"/>
    <property type="evidence" value="ECO:0007669"/>
    <property type="project" value="TreeGrafter"/>
</dbReference>